<reference evidence="1" key="1">
    <citation type="submission" date="2022-09" db="EMBL/GenBank/DDBJ databases">
        <title>A Global Phylogenomic Analysis of the Shiitake Genus Lentinula.</title>
        <authorList>
            <consortium name="DOE Joint Genome Institute"/>
            <person name="Sierra-Patev S."/>
            <person name="Min B."/>
            <person name="Naranjo-Ortiz M."/>
            <person name="Looney B."/>
            <person name="Konkel Z."/>
            <person name="Slot J.C."/>
            <person name="Sakamoto Y."/>
            <person name="Steenwyk J.L."/>
            <person name="Rokas A."/>
            <person name="Carro J."/>
            <person name="Camarero S."/>
            <person name="Ferreira P."/>
            <person name="Molpeceres G."/>
            <person name="Ruiz-Duenas F.J."/>
            <person name="Serrano A."/>
            <person name="Henrissat B."/>
            <person name="Drula E."/>
            <person name="Hughes K.W."/>
            <person name="Mata J.L."/>
            <person name="Ishikawa N.K."/>
            <person name="Vargas-Isla R."/>
            <person name="Ushijima S."/>
            <person name="Smith C.A."/>
            <person name="Ahrendt S."/>
            <person name="Andreopoulos W."/>
            <person name="He G."/>
            <person name="Labutti K."/>
            <person name="Lipzen A."/>
            <person name="Ng V."/>
            <person name="Riley R."/>
            <person name="Sandor L."/>
            <person name="Barry K."/>
            <person name="Martinez A.T."/>
            <person name="Xiao Y."/>
            <person name="Gibbons J.G."/>
            <person name="Terashima K."/>
            <person name="Grigoriev I.V."/>
            <person name="Hibbett D.S."/>
        </authorList>
    </citation>
    <scope>NUCLEOTIDE SEQUENCE</scope>
    <source>
        <strain evidence="1">TMI1499</strain>
    </source>
</reference>
<sequence>MPFHDDRYTIIRKLGEGSTATTWLVHDARNPREISAYNAVKILTAEATQDVEHGLIRELEFLIDAHRRFEHVPILLDHLTVTGPAGDRHLCLVQNLHSTSVSALRRSSPTNSLPVYMVRHLIYMALQGLTALHSLNILHTELRKFLADNPVEMANGFPKSQPIPHKWTYNSSAYETELISVTLGDLGHAQRAGEQPMTDLFSALALRAPELIGFFSCSGYMGDRLPCGEPGWNVEDDHLAKMMELTGQRFPPDMIARAKNRDKYFDNDGNLLRIHDLKPITIEQAMRNYKIPGLTEHHIGLDYKERATSSELILHPFLQHPVDSC</sequence>
<accession>A0ACC1TTL8</accession>
<comment type="caution">
    <text evidence="1">The sequence shown here is derived from an EMBL/GenBank/DDBJ whole genome shotgun (WGS) entry which is preliminary data.</text>
</comment>
<dbReference type="EMBL" id="MU795258">
    <property type="protein sequence ID" value="KAJ3807982.1"/>
    <property type="molecule type" value="Genomic_DNA"/>
</dbReference>
<evidence type="ECO:0000313" key="2">
    <source>
        <dbReference type="Proteomes" id="UP001163835"/>
    </source>
</evidence>
<name>A0ACC1TTL8_9AGAR</name>
<proteinExistence type="predicted"/>
<gene>
    <name evidence="1" type="ORF">F5876DRAFT_90311</name>
</gene>
<dbReference type="Proteomes" id="UP001163835">
    <property type="component" value="Unassembled WGS sequence"/>
</dbReference>
<protein>
    <submittedName>
        <fullName evidence="1">Kinase-like domain-containing protein</fullName>
    </submittedName>
</protein>
<organism evidence="1 2">
    <name type="scientific">Lentinula aff. lateritia</name>
    <dbReference type="NCBI Taxonomy" id="2804960"/>
    <lineage>
        <taxon>Eukaryota</taxon>
        <taxon>Fungi</taxon>
        <taxon>Dikarya</taxon>
        <taxon>Basidiomycota</taxon>
        <taxon>Agaricomycotina</taxon>
        <taxon>Agaricomycetes</taxon>
        <taxon>Agaricomycetidae</taxon>
        <taxon>Agaricales</taxon>
        <taxon>Marasmiineae</taxon>
        <taxon>Omphalotaceae</taxon>
        <taxon>Lentinula</taxon>
    </lineage>
</organism>
<evidence type="ECO:0000313" key="1">
    <source>
        <dbReference type="EMBL" id="KAJ3807982.1"/>
    </source>
</evidence>
<keyword evidence="2" id="KW-1185">Reference proteome</keyword>